<organism evidence="2 3">
    <name type="scientific">Clunio marinus</name>
    <dbReference type="NCBI Taxonomy" id="568069"/>
    <lineage>
        <taxon>Eukaryota</taxon>
        <taxon>Metazoa</taxon>
        <taxon>Ecdysozoa</taxon>
        <taxon>Arthropoda</taxon>
        <taxon>Hexapoda</taxon>
        <taxon>Insecta</taxon>
        <taxon>Pterygota</taxon>
        <taxon>Neoptera</taxon>
        <taxon>Endopterygota</taxon>
        <taxon>Diptera</taxon>
        <taxon>Nematocera</taxon>
        <taxon>Chironomoidea</taxon>
        <taxon>Chironomidae</taxon>
        <taxon>Clunio</taxon>
    </lineage>
</organism>
<keyword evidence="1" id="KW-0472">Membrane</keyword>
<evidence type="ECO:0000256" key="1">
    <source>
        <dbReference type="SAM" id="Phobius"/>
    </source>
</evidence>
<evidence type="ECO:0000313" key="2">
    <source>
        <dbReference type="EMBL" id="CRL06143.1"/>
    </source>
</evidence>
<gene>
    <name evidence="2" type="ORF">CLUMA_CG019379</name>
</gene>
<keyword evidence="3" id="KW-1185">Reference proteome</keyword>
<dbReference type="AlphaFoldDB" id="A0A1J1J166"/>
<keyword evidence="1" id="KW-0812">Transmembrane</keyword>
<protein>
    <submittedName>
        <fullName evidence="2">CLUMA_CG019379, isoform A</fullName>
    </submittedName>
</protein>
<reference evidence="2 3" key="1">
    <citation type="submission" date="2015-04" db="EMBL/GenBank/DDBJ databases">
        <authorList>
            <person name="Syromyatnikov M.Y."/>
            <person name="Popov V.N."/>
        </authorList>
    </citation>
    <scope>NUCLEOTIDE SEQUENCE [LARGE SCALE GENOMIC DNA]</scope>
</reference>
<dbReference type="EMBL" id="CVRI01000066">
    <property type="protein sequence ID" value="CRL06143.1"/>
    <property type="molecule type" value="Genomic_DNA"/>
</dbReference>
<feature type="transmembrane region" description="Helical" evidence="1">
    <location>
        <begin position="15"/>
        <end position="36"/>
    </location>
</feature>
<name>A0A1J1J166_9DIPT</name>
<sequence length="68" mass="7864">MALRHTLNVKLDALFTFHILCTISFLVLFLLCALAWKINTDIFSITMTLRRFAECLGNPRELLPVVRK</sequence>
<proteinExistence type="predicted"/>
<accession>A0A1J1J166</accession>
<evidence type="ECO:0000313" key="3">
    <source>
        <dbReference type="Proteomes" id="UP000183832"/>
    </source>
</evidence>
<dbReference type="Proteomes" id="UP000183832">
    <property type="component" value="Unassembled WGS sequence"/>
</dbReference>
<keyword evidence="1" id="KW-1133">Transmembrane helix</keyword>